<feature type="region of interest" description="Disordered" evidence="1">
    <location>
        <begin position="1"/>
        <end position="25"/>
    </location>
</feature>
<dbReference type="AlphaFoldDB" id="A0A5B7I3V0"/>
<feature type="compositionally biased region" description="Polar residues" evidence="1">
    <location>
        <begin position="14"/>
        <end position="25"/>
    </location>
</feature>
<gene>
    <name evidence="2" type="ORF">E2C01_072918</name>
</gene>
<evidence type="ECO:0000313" key="2">
    <source>
        <dbReference type="EMBL" id="MPC78432.1"/>
    </source>
</evidence>
<protein>
    <submittedName>
        <fullName evidence="2">Uncharacterized protein</fullName>
    </submittedName>
</protein>
<keyword evidence="3" id="KW-1185">Reference proteome</keyword>
<dbReference type="EMBL" id="VSRR010048408">
    <property type="protein sequence ID" value="MPC78432.1"/>
    <property type="molecule type" value="Genomic_DNA"/>
</dbReference>
<proteinExistence type="predicted"/>
<organism evidence="2 3">
    <name type="scientific">Portunus trituberculatus</name>
    <name type="common">Swimming crab</name>
    <name type="synonym">Neptunus trituberculatus</name>
    <dbReference type="NCBI Taxonomy" id="210409"/>
    <lineage>
        <taxon>Eukaryota</taxon>
        <taxon>Metazoa</taxon>
        <taxon>Ecdysozoa</taxon>
        <taxon>Arthropoda</taxon>
        <taxon>Crustacea</taxon>
        <taxon>Multicrustacea</taxon>
        <taxon>Malacostraca</taxon>
        <taxon>Eumalacostraca</taxon>
        <taxon>Eucarida</taxon>
        <taxon>Decapoda</taxon>
        <taxon>Pleocyemata</taxon>
        <taxon>Brachyura</taxon>
        <taxon>Eubrachyura</taxon>
        <taxon>Portunoidea</taxon>
        <taxon>Portunidae</taxon>
        <taxon>Portuninae</taxon>
        <taxon>Portunus</taxon>
    </lineage>
</organism>
<name>A0A5B7I3V0_PORTR</name>
<sequence>MRSTASLRRRKQSSGRNTSSTYSQTSPNSVFSILPFTCLAFSGSLSSLSLAVMIASPRHSEGNIHCRHTSEVKRLECHLSARFPDALGTQGTHRCARLHHSSLVAVQARIEEVDELCEALNSAESSLKASSDRYLVASCRISAPVKGSSSGKGLLARIWSRTLSKSMGPVVPSISEGSRPSPPYLNCLGYVRLG</sequence>
<reference evidence="2 3" key="1">
    <citation type="submission" date="2019-05" db="EMBL/GenBank/DDBJ databases">
        <title>Another draft genome of Portunus trituberculatus and its Hox gene families provides insights of decapod evolution.</title>
        <authorList>
            <person name="Jeong J.-H."/>
            <person name="Song I."/>
            <person name="Kim S."/>
            <person name="Choi T."/>
            <person name="Kim D."/>
            <person name="Ryu S."/>
            <person name="Kim W."/>
        </authorList>
    </citation>
    <scope>NUCLEOTIDE SEQUENCE [LARGE SCALE GENOMIC DNA]</scope>
    <source>
        <tissue evidence="2">Muscle</tissue>
    </source>
</reference>
<dbReference type="Proteomes" id="UP000324222">
    <property type="component" value="Unassembled WGS sequence"/>
</dbReference>
<accession>A0A5B7I3V0</accession>
<comment type="caution">
    <text evidence="2">The sequence shown here is derived from an EMBL/GenBank/DDBJ whole genome shotgun (WGS) entry which is preliminary data.</text>
</comment>
<evidence type="ECO:0000313" key="3">
    <source>
        <dbReference type="Proteomes" id="UP000324222"/>
    </source>
</evidence>
<evidence type="ECO:0000256" key="1">
    <source>
        <dbReference type="SAM" id="MobiDB-lite"/>
    </source>
</evidence>